<protein>
    <submittedName>
        <fullName evidence="9">ABC transporter permease</fullName>
    </submittedName>
</protein>
<dbReference type="Proteomes" id="UP000260983">
    <property type="component" value="Unassembled WGS sequence"/>
</dbReference>
<evidence type="ECO:0000259" key="8">
    <source>
        <dbReference type="Pfam" id="PF12704"/>
    </source>
</evidence>
<dbReference type="InterPro" id="IPR050250">
    <property type="entry name" value="Macrolide_Exporter_MacB"/>
</dbReference>
<feature type="transmembrane region" description="Helical" evidence="6">
    <location>
        <begin position="357"/>
        <end position="383"/>
    </location>
</feature>
<name>A0A3E5BJA2_9BACE</name>
<evidence type="ECO:0000256" key="3">
    <source>
        <dbReference type="ARBA" id="ARBA00022692"/>
    </source>
</evidence>
<keyword evidence="5 6" id="KW-0472">Membrane</keyword>
<reference evidence="9 10" key="1">
    <citation type="submission" date="2018-08" db="EMBL/GenBank/DDBJ databases">
        <title>A genome reference for cultivated species of the human gut microbiota.</title>
        <authorList>
            <person name="Zou Y."/>
            <person name="Xue W."/>
            <person name="Luo G."/>
        </authorList>
    </citation>
    <scope>NUCLEOTIDE SEQUENCE [LARGE SCALE GENOMIC DNA]</scope>
    <source>
        <strain evidence="9 10">OM05-15BH</strain>
    </source>
</reference>
<evidence type="ECO:0000256" key="6">
    <source>
        <dbReference type="SAM" id="Phobius"/>
    </source>
</evidence>
<feature type="transmembrane region" description="Helical" evidence="6">
    <location>
        <begin position="268"/>
        <end position="293"/>
    </location>
</feature>
<proteinExistence type="predicted"/>
<dbReference type="PROSITE" id="PS51257">
    <property type="entry name" value="PROKAR_LIPOPROTEIN"/>
    <property type="match status" value="1"/>
</dbReference>
<dbReference type="PANTHER" id="PTHR30572:SF18">
    <property type="entry name" value="ABC-TYPE MACROLIDE FAMILY EXPORT SYSTEM PERMEASE COMPONENT 2"/>
    <property type="match status" value="1"/>
</dbReference>
<dbReference type="AlphaFoldDB" id="A0A3E5BJA2"/>
<dbReference type="Pfam" id="PF12704">
    <property type="entry name" value="MacB_PCD"/>
    <property type="match status" value="1"/>
</dbReference>
<feature type="transmembrane region" description="Helical" evidence="6">
    <location>
        <begin position="20"/>
        <end position="39"/>
    </location>
</feature>
<feature type="domain" description="ABC3 transporter permease C-terminal" evidence="7">
    <location>
        <begin position="275"/>
        <end position="385"/>
    </location>
</feature>
<keyword evidence="3 6" id="KW-0812">Transmembrane</keyword>
<dbReference type="PANTHER" id="PTHR30572">
    <property type="entry name" value="MEMBRANE COMPONENT OF TRANSPORTER-RELATED"/>
    <property type="match status" value="1"/>
</dbReference>
<evidence type="ECO:0000313" key="10">
    <source>
        <dbReference type="Proteomes" id="UP000260983"/>
    </source>
</evidence>
<dbReference type="RefSeq" id="WP_117723899.1">
    <property type="nucleotide sequence ID" value="NZ_QSUL01000004.1"/>
</dbReference>
<evidence type="ECO:0000256" key="5">
    <source>
        <dbReference type="ARBA" id="ARBA00023136"/>
    </source>
</evidence>
<organism evidence="9 10">
    <name type="scientific">Bacteroides oleiciplenus</name>
    <dbReference type="NCBI Taxonomy" id="626931"/>
    <lineage>
        <taxon>Bacteria</taxon>
        <taxon>Pseudomonadati</taxon>
        <taxon>Bacteroidota</taxon>
        <taxon>Bacteroidia</taxon>
        <taxon>Bacteroidales</taxon>
        <taxon>Bacteroidaceae</taxon>
        <taxon>Bacteroides</taxon>
    </lineage>
</organism>
<accession>A0A3E5BJA2</accession>
<evidence type="ECO:0000313" key="9">
    <source>
        <dbReference type="EMBL" id="RGN37493.1"/>
    </source>
</evidence>
<evidence type="ECO:0000256" key="4">
    <source>
        <dbReference type="ARBA" id="ARBA00022989"/>
    </source>
</evidence>
<keyword evidence="4 6" id="KW-1133">Transmembrane helix</keyword>
<gene>
    <name evidence="9" type="ORF">DXB65_07300</name>
</gene>
<sequence length="789" mass="89880">MKTLQYAWRFLIRSKSYTIINLLGLAFSLACCIILVRYIHRELTVDNNCIDREQVYGIKRDINGNIYLSTLISSKDSSLIDQRYINKQTSFIPLEKDYVMVGTNRFPSRMIVTDSVFFQLFRYPVVQGNITLRSPQSALVTETFARKLFGKENPVGKVIRSSNDKDITIEGVLGNPENKTFLQFDVVLSKTSSSSWERMPIDLFSFMPGTDMDKLNKEGRNPQYVNSPESGDTRTYTYSFIPVKELYWDTSISNEEPLMFFTGSYPHLLIMIGVCLLVLLTGIINFINIYLVAMLRRGKEYGLKKVFGARGKELFFNIWTENTLLVSAAMLIAWLFIEISAAPVKSLFNYHFVYTAFDWQLSLAILIILPLITSVYPFIKYNYTPPIISIRSIGSENRSVRSRILFLGIQYMLTFLLVVLSLYFNNQLDVLLNTEPGFRTKDIIIAQLAYESKDFSSYTDESMKLRQERIEALDNELSSCPYIEDFESSYTDILKGDYGSNYISDEGKKAYLNMRFATPHFFHIYNIKLIEGELPNLKDKDFWGVLVVNRAAMEALGYTTCQGANVTEENSLRRGTSGQSQPIAAVVDDYYSGHLSLGKKPTVYMVSDRMSGDVYQIACTPGKKKEVLDFLRKTELKIYGSEDFEYSILEEDVKAIYAQDQQIAIIYSVFACIAIAIASLGLFGISLFDIRQRYREITIRKVNGAQLKDLYPLLLRKYMAVLGVAFLLVIPLSCYIIHIYTSGFAVKAPVTIGIFIIGLVIVTVISLGTLLWQVRKAANINPAEIMKYE</sequence>
<evidence type="ECO:0000256" key="1">
    <source>
        <dbReference type="ARBA" id="ARBA00004651"/>
    </source>
</evidence>
<comment type="subcellular location">
    <subcellularLocation>
        <location evidence="1">Cell membrane</location>
        <topology evidence="1">Multi-pass membrane protein</topology>
    </subcellularLocation>
</comment>
<dbReference type="Pfam" id="PF02687">
    <property type="entry name" value="FtsX"/>
    <property type="match status" value="2"/>
</dbReference>
<feature type="domain" description="MacB-like periplasmic core" evidence="8">
    <location>
        <begin position="18"/>
        <end position="193"/>
    </location>
</feature>
<keyword evidence="2" id="KW-1003">Cell membrane</keyword>
<dbReference type="InterPro" id="IPR003838">
    <property type="entry name" value="ABC3_permease_C"/>
</dbReference>
<feature type="transmembrane region" description="Helical" evidence="6">
    <location>
        <begin position="314"/>
        <end position="337"/>
    </location>
</feature>
<evidence type="ECO:0000259" key="7">
    <source>
        <dbReference type="Pfam" id="PF02687"/>
    </source>
</evidence>
<dbReference type="InterPro" id="IPR025857">
    <property type="entry name" value="MacB_PCD"/>
</dbReference>
<dbReference type="GO" id="GO:0005886">
    <property type="term" value="C:plasma membrane"/>
    <property type="evidence" value="ECO:0007669"/>
    <property type="project" value="UniProtKB-SubCell"/>
</dbReference>
<feature type="transmembrane region" description="Helical" evidence="6">
    <location>
        <begin position="752"/>
        <end position="772"/>
    </location>
</feature>
<feature type="transmembrane region" description="Helical" evidence="6">
    <location>
        <begin position="404"/>
        <end position="424"/>
    </location>
</feature>
<comment type="caution">
    <text evidence="9">The sequence shown here is derived from an EMBL/GenBank/DDBJ whole genome shotgun (WGS) entry which is preliminary data.</text>
</comment>
<feature type="transmembrane region" description="Helical" evidence="6">
    <location>
        <begin position="718"/>
        <end position="740"/>
    </location>
</feature>
<feature type="domain" description="ABC3 transporter permease C-terminal" evidence="7">
    <location>
        <begin position="669"/>
        <end position="782"/>
    </location>
</feature>
<dbReference type="EMBL" id="QSUL01000004">
    <property type="protein sequence ID" value="RGN37493.1"/>
    <property type="molecule type" value="Genomic_DNA"/>
</dbReference>
<dbReference type="GO" id="GO:0022857">
    <property type="term" value="F:transmembrane transporter activity"/>
    <property type="evidence" value="ECO:0007669"/>
    <property type="project" value="TreeGrafter"/>
</dbReference>
<feature type="transmembrane region" description="Helical" evidence="6">
    <location>
        <begin position="664"/>
        <end position="688"/>
    </location>
</feature>
<evidence type="ECO:0000256" key="2">
    <source>
        <dbReference type="ARBA" id="ARBA00022475"/>
    </source>
</evidence>